<gene>
    <name evidence="2" type="ORF">E2C01_009861</name>
</gene>
<comment type="caution">
    <text evidence="2">The sequence shown here is derived from an EMBL/GenBank/DDBJ whole genome shotgun (WGS) entry which is preliminary data.</text>
</comment>
<accession>A0A5B7D755</accession>
<evidence type="ECO:0000313" key="3">
    <source>
        <dbReference type="Proteomes" id="UP000324222"/>
    </source>
</evidence>
<dbReference type="AlphaFoldDB" id="A0A5B7D755"/>
<evidence type="ECO:0000256" key="1">
    <source>
        <dbReference type="SAM" id="MobiDB-lite"/>
    </source>
</evidence>
<protein>
    <submittedName>
        <fullName evidence="2">Uncharacterized protein</fullName>
    </submittedName>
</protein>
<reference evidence="2 3" key="1">
    <citation type="submission" date="2019-05" db="EMBL/GenBank/DDBJ databases">
        <title>Another draft genome of Portunus trituberculatus and its Hox gene families provides insights of decapod evolution.</title>
        <authorList>
            <person name="Jeong J.-H."/>
            <person name="Song I."/>
            <person name="Kim S."/>
            <person name="Choi T."/>
            <person name="Kim D."/>
            <person name="Ryu S."/>
            <person name="Kim W."/>
        </authorList>
    </citation>
    <scope>NUCLEOTIDE SEQUENCE [LARGE SCALE GENOMIC DNA]</scope>
    <source>
        <tissue evidence="2">Muscle</tissue>
    </source>
</reference>
<name>A0A5B7D755_PORTR</name>
<evidence type="ECO:0000313" key="2">
    <source>
        <dbReference type="EMBL" id="MPC17016.1"/>
    </source>
</evidence>
<proteinExistence type="predicted"/>
<dbReference type="Proteomes" id="UP000324222">
    <property type="component" value="Unassembled WGS sequence"/>
</dbReference>
<feature type="region of interest" description="Disordered" evidence="1">
    <location>
        <begin position="34"/>
        <end position="60"/>
    </location>
</feature>
<dbReference type="EMBL" id="VSRR010000554">
    <property type="protein sequence ID" value="MPC17016.1"/>
    <property type="molecule type" value="Genomic_DNA"/>
</dbReference>
<sequence length="60" mass="6297">MYGSHVLSTGCGTSEPLICCVTGPRPRPVLIQVGPLSDSSKKSASEPKSSVPLRWSTPIT</sequence>
<keyword evidence="3" id="KW-1185">Reference proteome</keyword>
<organism evidence="2 3">
    <name type="scientific">Portunus trituberculatus</name>
    <name type="common">Swimming crab</name>
    <name type="synonym">Neptunus trituberculatus</name>
    <dbReference type="NCBI Taxonomy" id="210409"/>
    <lineage>
        <taxon>Eukaryota</taxon>
        <taxon>Metazoa</taxon>
        <taxon>Ecdysozoa</taxon>
        <taxon>Arthropoda</taxon>
        <taxon>Crustacea</taxon>
        <taxon>Multicrustacea</taxon>
        <taxon>Malacostraca</taxon>
        <taxon>Eumalacostraca</taxon>
        <taxon>Eucarida</taxon>
        <taxon>Decapoda</taxon>
        <taxon>Pleocyemata</taxon>
        <taxon>Brachyura</taxon>
        <taxon>Eubrachyura</taxon>
        <taxon>Portunoidea</taxon>
        <taxon>Portunidae</taxon>
        <taxon>Portuninae</taxon>
        <taxon>Portunus</taxon>
    </lineage>
</organism>